<protein>
    <recommendedName>
        <fullName evidence="9">Periplasmic chaperone PpiD</fullName>
    </recommendedName>
    <alternativeName>
        <fullName evidence="10">Periplasmic folding chaperone</fullName>
    </alternativeName>
</protein>
<dbReference type="OrthoDB" id="9812372at2"/>
<dbReference type="InterPro" id="IPR052029">
    <property type="entry name" value="PpiD_chaperone"/>
</dbReference>
<dbReference type="SUPFAM" id="SSF109998">
    <property type="entry name" value="Triger factor/SurA peptide-binding domain-like"/>
    <property type="match status" value="1"/>
</dbReference>
<dbReference type="InterPro" id="IPR027304">
    <property type="entry name" value="Trigger_fact/SurA_dom_sf"/>
</dbReference>
<dbReference type="GO" id="GO:0003755">
    <property type="term" value="F:peptidyl-prolyl cis-trans isomerase activity"/>
    <property type="evidence" value="ECO:0007669"/>
    <property type="project" value="UniProtKB-KW"/>
</dbReference>
<dbReference type="PANTHER" id="PTHR47529:SF1">
    <property type="entry name" value="PERIPLASMIC CHAPERONE PPID"/>
    <property type="match status" value="1"/>
</dbReference>
<dbReference type="InterPro" id="IPR000297">
    <property type="entry name" value="PPIase_PpiC"/>
</dbReference>
<dbReference type="STRING" id="644282.Deba_2674"/>
<accession>E1QKD5</accession>
<evidence type="ECO:0000256" key="9">
    <source>
        <dbReference type="ARBA" id="ARBA00040743"/>
    </source>
</evidence>
<reference evidence="14 15" key="1">
    <citation type="journal article" date="2010" name="Stand. Genomic Sci.">
        <title>Complete genome sequence of Desulfarculus baarsii type strain (2st14).</title>
        <authorList>
            <person name="Sun H."/>
            <person name="Spring S."/>
            <person name="Lapidus A."/>
            <person name="Davenport K."/>
            <person name="Del Rio T.G."/>
            <person name="Tice H."/>
            <person name="Nolan M."/>
            <person name="Copeland A."/>
            <person name="Cheng J.F."/>
            <person name="Lucas S."/>
            <person name="Tapia R."/>
            <person name="Goodwin L."/>
            <person name="Pitluck S."/>
            <person name="Ivanova N."/>
            <person name="Pagani I."/>
            <person name="Mavromatis K."/>
            <person name="Ovchinnikova G."/>
            <person name="Pati A."/>
            <person name="Chen A."/>
            <person name="Palaniappan K."/>
            <person name="Hauser L."/>
            <person name="Chang Y.J."/>
            <person name="Jeffries C.D."/>
            <person name="Detter J.C."/>
            <person name="Han C."/>
            <person name="Rohde M."/>
            <person name="Brambilla E."/>
            <person name="Goker M."/>
            <person name="Woyke T."/>
            <person name="Bristow J."/>
            <person name="Eisen J.A."/>
            <person name="Markowitz V."/>
            <person name="Hugenholtz P."/>
            <person name="Kyrpides N.C."/>
            <person name="Klenk H.P."/>
            <person name="Land M."/>
        </authorList>
    </citation>
    <scope>NUCLEOTIDE SEQUENCE [LARGE SCALE GENOMIC DNA]</scope>
    <source>
        <strain evidence="15">ATCC 33931 / DSM 2075 / LMG 7858 / VKM B-1802 / 2st14</strain>
    </source>
</reference>
<sequence>MLELMRRQAGNWIIKIILGLIALAFALSFGLSPNFGSNPGVAMKVNDQPIMEDAVSELYGRMTEQARQQFGDNFDKLAPMLNLRQQALYSLMDRLLLAQAAQRMGLGVSNRELASSIQDMAAFQVEGKFDMRLYQQRLAANRLTEERFENSVRADLLQGKIAAMVGGSGQVTPLQVDQALQEALSRADAVYLLVKPEDLLDSVKVGEDEIAEHYESHKGLYMNPATLRVDYVALPVSAFRDKADVAEDEIIDAYEMDWRQYSRPEEVRARHILIELAPEADEAQKAKAKAQALALLEKARAGEDFAKMAKEYSKGPSADKGGDLGYFQRGQMVGPFDELVFKMTPGQIEVVETEFGWHVVKLEDKKKARIVPLEEARGEIKARLAEQQAKDLAMQAAEGLFDALAAGQPLEAAAKERKLVVEQPPAVTADQPVPGLTGLKDLFAAAQGLEAGQPLRPMTFDGGAVVAVIRQRTAPQPKPLDKVREQVEMAVRSEKANQLAQVQAKEIIAKLNAAKDPAAALSKLGGKPTGPLTSSEPIEGLPGSEQLQQAIHALAQDKTVLAQPVPVAGGFAVAVVTKRQPPEPGAMDQMREGMTQQLRRTMQNQTYQRFLADLRNNADILAPQQTSGGGWKIPGCDRGVDLEWVRPAI</sequence>
<dbReference type="Pfam" id="PF13145">
    <property type="entry name" value="Rotamase_2"/>
    <property type="match status" value="1"/>
</dbReference>
<comment type="subcellular location">
    <subcellularLocation>
        <location evidence="1">Cell inner membrane</location>
        <topology evidence="1">Single-pass type II membrane protein</topology>
        <orientation evidence="1">Periplasmic side</orientation>
    </subcellularLocation>
</comment>
<evidence type="ECO:0000313" key="14">
    <source>
        <dbReference type="EMBL" id="ADK86028.1"/>
    </source>
</evidence>
<dbReference type="Pfam" id="PF13616">
    <property type="entry name" value="Rotamase_3"/>
    <property type="match status" value="1"/>
</dbReference>
<keyword evidence="2" id="KW-1003">Cell membrane</keyword>
<evidence type="ECO:0000256" key="7">
    <source>
        <dbReference type="ARBA" id="ARBA00023186"/>
    </source>
</evidence>
<keyword evidence="5 12" id="KW-1133">Transmembrane helix</keyword>
<dbReference type="SUPFAM" id="SSF54534">
    <property type="entry name" value="FKBP-like"/>
    <property type="match status" value="1"/>
</dbReference>
<dbReference type="Gene3D" id="1.10.4030.10">
    <property type="entry name" value="Porin chaperone SurA, peptide-binding domain"/>
    <property type="match status" value="1"/>
</dbReference>
<organism evidence="14 15">
    <name type="scientific">Desulfarculus baarsii (strain ATCC 33931 / DSM 2075 / LMG 7858 / VKM B-1802 / 2st14)</name>
    <dbReference type="NCBI Taxonomy" id="644282"/>
    <lineage>
        <taxon>Bacteria</taxon>
        <taxon>Pseudomonadati</taxon>
        <taxon>Thermodesulfobacteriota</taxon>
        <taxon>Desulfarculia</taxon>
        <taxon>Desulfarculales</taxon>
        <taxon>Desulfarculaceae</taxon>
        <taxon>Desulfarculus</taxon>
    </lineage>
</organism>
<keyword evidence="11 14" id="KW-0413">Isomerase</keyword>
<dbReference type="Pfam" id="PF13624">
    <property type="entry name" value="SurA_N_3"/>
    <property type="match status" value="1"/>
</dbReference>
<evidence type="ECO:0000256" key="10">
    <source>
        <dbReference type="ARBA" id="ARBA00042775"/>
    </source>
</evidence>
<evidence type="ECO:0000256" key="3">
    <source>
        <dbReference type="ARBA" id="ARBA00022519"/>
    </source>
</evidence>
<dbReference type="EMBL" id="CP002085">
    <property type="protein sequence ID" value="ADK86028.1"/>
    <property type="molecule type" value="Genomic_DNA"/>
</dbReference>
<dbReference type="InterPro" id="IPR046357">
    <property type="entry name" value="PPIase_dom_sf"/>
</dbReference>
<keyword evidence="3" id="KW-0997">Cell inner membrane</keyword>
<dbReference type="Proteomes" id="UP000009047">
    <property type="component" value="Chromosome"/>
</dbReference>
<evidence type="ECO:0000256" key="11">
    <source>
        <dbReference type="PROSITE-ProRule" id="PRU00278"/>
    </source>
</evidence>
<evidence type="ECO:0000313" key="15">
    <source>
        <dbReference type="Proteomes" id="UP000009047"/>
    </source>
</evidence>
<keyword evidence="6 12" id="KW-0472">Membrane</keyword>
<keyword evidence="11" id="KW-0697">Rotamase</keyword>
<dbReference type="RefSeq" id="WP_013259467.1">
    <property type="nucleotide sequence ID" value="NC_014365.1"/>
</dbReference>
<evidence type="ECO:0000256" key="12">
    <source>
        <dbReference type="SAM" id="Phobius"/>
    </source>
</evidence>
<dbReference type="PROSITE" id="PS50198">
    <property type="entry name" value="PPIC_PPIASE_2"/>
    <property type="match status" value="1"/>
</dbReference>
<feature type="domain" description="PpiC" evidence="13">
    <location>
        <begin position="264"/>
        <end position="364"/>
    </location>
</feature>
<evidence type="ECO:0000256" key="8">
    <source>
        <dbReference type="ARBA" id="ARBA00038408"/>
    </source>
</evidence>
<evidence type="ECO:0000256" key="5">
    <source>
        <dbReference type="ARBA" id="ARBA00022989"/>
    </source>
</evidence>
<dbReference type="GO" id="GO:0005886">
    <property type="term" value="C:plasma membrane"/>
    <property type="evidence" value="ECO:0007669"/>
    <property type="project" value="UniProtKB-SubCell"/>
</dbReference>
<evidence type="ECO:0000256" key="6">
    <source>
        <dbReference type="ARBA" id="ARBA00023136"/>
    </source>
</evidence>
<dbReference type="PANTHER" id="PTHR47529">
    <property type="entry name" value="PEPTIDYL-PROLYL CIS-TRANS ISOMERASE D"/>
    <property type="match status" value="1"/>
</dbReference>
<feature type="transmembrane region" description="Helical" evidence="12">
    <location>
        <begin position="12"/>
        <end position="31"/>
    </location>
</feature>
<dbReference type="KEGG" id="dbr:Deba_2674"/>
<keyword evidence="4 12" id="KW-0812">Transmembrane</keyword>
<keyword evidence="7" id="KW-0143">Chaperone</keyword>
<evidence type="ECO:0000256" key="4">
    <source>
        <dbReference type="ARBA" id="ARBA00022692"/>
    </source>
</evidence>
<gene>
    <name evidence="14" type="ordered locus">Deba_2674</name>
</gene>
<keyword evidence="15" id="KW-1185">Reference proteome</keyword>
<evidence type="ECO:0000256" key="2">
    <source>
        <dbReference type="ARBA" id="ARBA00022475"/>
    </source>
</evidence>
<comment type="similarity">
    <text evidence="8">Belongs to the PpiD chaperone family.</text>
</comment>
<dbReference type="HOGENOM" id="CLU_023843_1_0_7"/>
<dbReference type="eggNOG" id="COG0760">
    <property type="taxonomic scope" value="Bacteria"/>
</dbReference>
<dbReference type="Gene3D" id="3.10.50.40">
    <property type="match status" value="1"/>
</dbReference>
<evidence type="ECO:0000256" key="1">
    <source>
        <dbReference type="ARBA" id="ARBA00004382"/>
    </source>
</evidence>
<name>E1QKD5_DESB2</name>
<dbReference type="AlphaFoldDB" id="E1QKD5"/>
<evidence type="ECO:0000259" key="13">
    <source>
        <dbReference type="PROSITE" id="PS50198"/>
    </source>
</evidence>
<proteinExistence type="inferred from homology"/>